<name>Q653W8_ORYSJ</name>
<reference evidence="3" key="2">
    <citation type="journal article" date="2008" name="Nucleic Acids Res.">
        <title>The rice annotation project database (RAP-DB): 2008 update.</title>
        <authorList>
            <consortium name="The rice annotation project (RAP)"/>
        </authorList>
    </citation>
    <scope>GENOME REANNOTATION</scope>
    <source>
        <strain evidence="3">cv. Nipponbare</strain>
    </source>
</reference>
<evidence type="ECO:0000313" key="3">
    <source>
        <dbReference type="Proteomes" id="UP000000763"/>
    </source>
</evidence>
<evidence type="ECO:0000256" key="1">
    <source>
        <dbReference type="SAM" id="MobiDB-lite"/>
    </source>
</evidence>
<proteinExistence type="predicted"/>
<reference evidence="3" key="1">
    <citation type="journal article" date="2005" name="Nature">
        <title>The map-based sequence of the rice genome.</title>
        <authorList>
            <consortium name="International rice genome sequencing project (IRGSP)"/>
            <person name="Matsumoto T."/>
            <person name="Wu J."/>
            <person name="Kanamori H."/>
            <person name="Katayose Y."/>
            <person name="Fujisawa M."/>
            <person name="Namiki N."/>
            <person name="Mizuno H."/>
            <person name="Yamamoto K."/>
            <person name="Antonio B.A."/>
            <person name="Baba T."/>
            <person name="Sakata K."/>
            <person name="Nagamura Y."/>
            <person name="Aoki H."/>
            <person name="Arikawa K."/>
            <person name="Arita K."/>
            <person name="Bito T."/>
            <person name="Chiden Y."/>
            <person name="Fujitsuka N."/>
            <person name="Fukunaka R."/>
            <person name="Hamada M."/>
            <person name="Harada C."/>
            <person name="Hayashi A."/>
            <person name="Hijishita S."/>
            <person name="Honda M."/>
            <person name="Hosokawa S."/>
            <person name="Ichikawa Y."/>
            <person name="Idonuma A."/>
            <person name="Iijima M."/>
            <person name="Ikeda M."/>
            <person name="Ikeno M."/>
            <person name="Ito K."/>
            <person name="Ito S."/>
            <person name="Ito T."/>
            <person name="Ito Y."/>
            <person name="Ito Y."/>
            <person name="Iwabuchi A."/>
            <person name="Kamiya K."/>
            <person name="Karasawa W."/>
            <person name="Kurita K."/>
            <person name="Katagiri S."/>
            <person name="Kikuta A."/>
            <person name="Kobayashi H."/>
            <person name="Kobayashi N."/>
            <person name="Machita K."/>
            <person name="Maehara T."/>
            <person name="Masukawa M."/>
            <person name="Mizubayashi T."/>
            <person name="Mukai Y."/>
            <person name="Nagasaki H."/>
            <person name="Nagata Y."/>
            <person name="Naito S."/>
            <person name="Nakashima M."/>
            <person name="Nakama Y."/>
            <person name="Nakamichi Y."/>
            <person name="Nakamura M."/>
            <person name="Meguro A."/>
            <person name="Negishi M."/>
            <person name="Ohta I."/>
            <person name="Ohta T."/>
            <person name="Okamoto M."/>
            <person name="Ono N."/>
            <person name="Saji S."/>
            <person name="Sakaguchi M."/>
            <person name="Sakai K."/>
            <person name="Shibata M."/>
            <person name="Shimokawa T."/>
            <person name="Song J."/>
            <person name="Takazaki Y."/>
            <person name="Terasawa K."/>
            <person name="Tsugane M."/>
            <person name="Tsuji K."/>
            <person name="Ueda S."/>
            <person name="Waki K."/>
            <person name="Yamagata H."/>
            <person name="Yamamoto M."/>
            <person name="Yamamoto S."/>
            <person name="Yamane H."/>
            <person name="Yoshiki S."/>
            <person name="Yoshihara R."/>
            <person name="Yukawa K."/>
            <person name="Zhong H."/>
            <person name="Yano M."/>
            <person name="Yuan Q."/>
            <person name="Ouyang S."/>
            <person name="Liu J."/>
            <person name="Jones K.M."/>
            <person name="Gansberger K."/>
            <person name="Moffat K."/>
            <person name="Hill J."/>
            <person name="Bera J."/>
            <person name="Fadrosh D."/>
            <person name="Jin S."/>
            <person name="Johri S."/>
            <person name="Kim M."/>
            <person name="Overton L."/>
            <person name="Reardon M."/>
            <person name="Tsitrin T."/>
            <person name="Vuong H."/>
            <person name="Weaver B."/>
            <person name="Ciecko A."/>
            <person name="Tallon L."/>
            <person name="Jackson J."/>
            <person name="Pai G."/>
            <person name="Aken S.V."/>
            <person name="Utterback T."/>
            <person name="Reidmuller S."/>
            <person name="Feldblyum T."/>
            <person name="Hsiao J."/>
            <person name="Zismann V."/>
            <person name="Iobst S."/>
            <person name="de Vazeille A.R."/>
            <person name="Buell C.R."/>
            <person name="Ying K."/>
            <person name="Li Y."/>
            <person name="Lu T."/>
            <person name="Huang Y."/>
            <person name="Zhao Q."/>
            <person name="Feng Q."/>
            <person name="Zhang L."/>
            <person name="Zhu J."/>
            <person name="Weng Q."/>
            <person name="Mu J."/>
            <person name="Lu Y."/>
            <person name="Fan D."/>
            <person name="Liu Y."/>
            <person name="Guan J."/>
            <person name="Zhang Y."/>
            <person name="Yu S."/>
            <person name="Liu X."/>
            <person name="Zhang Y."/>
            <person name="Hong G."/>
            <person name="Han B."/>
            <person name="Choisne N."/>
            <person name="Demange N."/>
            <person name="Orjeda G."/>
            <person name="Samain S."/>
            <person name="Cattolico L."/>
            <person name="Pelletier E."/>
            <person name="Couloux A."/>
            <person name="Segurens B."/>
            <person name="Wincker P."/>
            <person name="D'Hont A."/>
            <person name="Scarpelli C."/>
            <person name="Weissenbach J."/>
            <person name="Salanoubat M."/>
            <person name="Quetier F."/>
            <person name="Yu Y."/>
            <person name="Kim H.R."/>
            <person name="Rambo T."/>
            <person name="Currie J."/>
            <person name="Collura K."/>
            <person name="Luo M."/>
            <person name="Yang T."/>
            <person name="Ammiraju J.S.S."/>
            <person name="Engler F."/>
            <person name="Soderlund C."/>
            <person name="Wing R.A."/>
            <person name="Palmer L.E."/>
            <person name="de la Bastide M."/>
            <person name="Spiegel L."/>
            <person name="Nascimento L."/>
            <person name="Zutavern T."/>
            <person name="O'Shaughnessy A."/>
            <person name="Dike S."/>
            <person name="Dedhia N."/>
            <person name="Preston R."/>
            <person name="Balija V."/>
            <person name="McCombie W.R."/>
            <person name="Chow T."/>
            <person name="Chen H."/>
            <person name="Chung M."/>
            <person name="Chen C."/>
            <person name="Shaw J."/>
            <person name="Wu H."/>
            <person name="Hsiao K."/>
            <person name="Chao Y."/>
            <person name="Chu M."/>
            <person name="Cheng C."/>
            <person name="Hour A."/>
            <person name="Lee P."/>
            <person name="Lin S."/>
            <person name="Lin Y."/>
            <person name="Liou J."/>
            <person name="Liu S."/>
            <person name="Hsing Y."/>
            <person name="Raghuvanshi S."/>
            <person name="Mohanty A."/>
            <person name="Bharti A.K."/>
            <person name="Gaur A."/>
            <person name="Gupta V."/>
            <person name="Kumar D."/>
            <person name="Ravi V."/>
            <person name="Vij S."/>
            <person name="Kapur A."/>
            <person name="Khurana P."/>
            <person name="Khurana P."/>
            <person name="Khurana J.P."/>
            <person name="Tyagi A.K."/>
            <person name="Gaikwad K."/>
            <person name="Singh A."/>
            <person name="Dalal V."/>
            <person name="Srivastava S."/>
            <person name="Dixit A."/>
            <person name="Pal A.K."/>
            <person name="Ghazi I.A."/>
            <person name="Yadav M."/>
            <person name="Pandit A."/>
            <person name="Bhargava A."/>
            <person name="Sureshbabu K."/>
            <person name="Batra K."/>
            <person name="Sharma T.R."/>
            <person name="Mohapatra T."/>
            <person name="Singh N.K."/>
            <person name="Messing J."/>
            <person name="Nelson A.B."/>
            <person name="Fuks G."/>
            <person name="Kavchok S."/>
            <person name="Keizer G."/>
            <person name="Linton E."/>
            <person name="Llaca V."/>
            <person name="Song R."/>
            <person name="Tanyolac B."/>
            <person name="Young S."/>
            <person name="Ho-Il K."/>
            <person name="Hahn J.H."/>
            <person name="Sangsakoo G."/>
            <person name="Vanavichit A."/>
            <person name="de Mattos Luiz.A.T."/>
            <person name="Zimmer P.D."/>
            <person name="Malone G."/>
            <person name="Dellagostin O."/>
            <person name="de Oliveira A.C."/>
            <person name="Bevan M."/>
            <person name="Bancroft I."/>
            <person name="Minx P."/>
            <person name="Cordum H."/>
            <person name="Wilson R."/>
            <person name="Cheng Z."/>
            <person name="Jin W."/>
            <person name="Jiang J."/>
            <person name="Leong S.A."/>
            <person name="Iwama H."/>
            <person name="Gojobori T."/>
            <person name="Itoh T."/>
            <person name="Niimura Y."/>
            <person name="Fujii Y."/>
            <person name="Habara T."/>
            <person name="Sakai H."/>
            <person name="Sato Y."/>
            <person name="Wilson G."/>
            <person name="Kumar K."/>
            <person name="McCouch S."/>
            <person name="Juretic N."/>
            <person name="Hoen D."/>
            <person name="Wright S."/>
            <person name="Bruskiewich R."/>
            <person name="Bureau T."/>
            <person name="Miyao A."/>
            <person name="Hirochika H."/>
            <person name="Nishikawa T."/>
            <person name="Kadowaki K."/>
            <person name="Sugiura M."/>
            <person name="Burr B."/>
            <person name="Sasaki T."/>
        </authorList>
    </citation>
    <scope>NUCLEOTIDE SEQUENCE [LARGE SCALE GENOMIC DNA]</scope>
    <source>
        <strain evidence="3">cv. Nipponbare</strain>
    </source>
</reference>
<sequence>MANCNLRSFGAGGPHLSVREGLPWASWARRPKAEVGRRERKEDGLVQEAWPTRGKEREPWDSEEGERERL</sequence>
<organism evidence="2 3">
    <name type="scientific">Oryza sativa subsp. japonica</name>
    <name type="common">Rice</name>
    <dbReference type="NCBI Taxonomy" id="39947"/>
    <lineage>
        <taxon>Eukaryota</taxon>
        <taxon>Viridiplantae</taxon>
        <taxon>Streptophyta</taxon>
        <taxon>Embryophyta</taxon>
        <taxon>Tracheophyta</taxon>
        <taxon>Spermatophyta</taxon>
        <taxon>Magnoliopsida</taxon>
        <taxon>Liliopsida</taxon>
        <taxon>Poales</taxon>
        <taxon>Poaceae</taxon>
        <taxon>BOP clade</taxon>
        <taxon>Oryzoideae</taxon>
        <taxon>Oryzeae</taxon>
        <taxon>Oryzinae</taxon>
        <taxon>Oryza</taxon>
        <taxon>Oryza sativa</taxon>
    </lineage>
</organism>
<feature type="compositionally biased region" description="Basic and acidic residues" evidence="1">
    <location>
        <begin position="32"/>
        <end position="44"/>
    </location>
</feature>
<protein>
    <submittedName>
        <fullName evidence="2">Uncharacterized protein</fullName>
    </submittedName>
</protein>
<dbReference type="EMBL" id="AP004797">
    <property type="protein sequence ID" value="BAD45899.1"/>
    <property type="molecule type" value="Genomic_DNA"/>
</dbReference>
<dbReference type="AlphaFoldDB" id="Q653W8"/>
<evidence type="ECO:0000313" key="2">
    <source>
        <dbReference type="EMBL" id="BAD45899.1"/>
    </source>
</evidence>
<accession>Q653W8</accession>
<feature type="compositionally biased region" description="Basic and acidic residues" evidence="1">
    <location>
        <begin position="53"/>
        <end position="70"/>
    </location>
</feature>
<feature type="region of interest" description="Disordered" evidence="1">
    <location>
        <begin position="32"/>
        <end position="70"/>
    </location>
</feature>
<dbReference type="Proteomes" id="UP000000763">
    <property type="component" value="Chromosome 6"/>
</dbReference>
<gene>
    <name evidence="2" type="primary">P0547F09.27</name>
</gene>